<dbReference type="AlphaFoldDB" id="A0A2G5SB38"/>
<feature type="region of interest" description="Disordered" evidence="1">
    <location>
        <begin position="48"/>
        <end position="76"/>
    </location>
</feature>
<proteinExistence type="predicted"/>
<comment type="caution">
    <text evidence="2">The sequence shown here is derived from an EMBL/GenBank/DDBJ whole genome shotgun (WGS) entry which is preliminary data.</text>
</comment>
<organism evidence="2 3">
    <name type="scientific">Caenorhabditis nigoni</name>
    <dbReference type="NCBI Taxonomy" id="1611254"/>
    <lineage>
        <taxon>Eukaryota</taxon>
        <taxon>Metazoa</taxon>
        <taxon>Ecdysozoa</taxon>
        <taxon>Nematoda</taxon>
        <taxon>Chromadorea</taxon>
        <taxon>Rhabditida</taxon>
        <taxon>Rhabditina</taxon>
        <taxon>Rhabditomorpha</taxon>
        <taxon>Rhabditoidea</taxon>
        <taxon>Rhabditidae</taxon>
        <taxon>Peloderinae</taxon>
        <taxon>Caenorhabditis</taxon>
    </lineage>
</organism>
<sequence>METRKFRTPSARMLAVKEDECGLPLPKSLLPPQLTKPTDSELSQLARQLVQAQTTPTSSRTSLESLQKVSSPQMEDKTDVAAELEPPIEKQEIVVEEIVEKIEEEVVHDQMEHNQKKDKLTKEMHYALQPSRTTTSASFTEESLSLKNSDLTLPNKVAHFFYFRCYEDHQVQKEFLLTIDETRKGPQNFLVEPRVGPKNMDYCIDSYL</sequence>
<reference evidence="3" key="1">
    <citation type="submission" date="2017-10" db="EMBL/GenBank/DDBJ databases">
        <title>Rapid genome shrinkage in a self-fertile nematode reveals novel sperm competition proteins.</title>
        <authorList>
            <person name="Yin D."/>
            <person name="Schwarz E.M."/>
            <person name="Thomas C.G."/>
            <person name="Felde R.L."/>
            <person name="Korf I.F."/>
            <person name="Cutter A.D."/>
            <person name="Schartner C.M."/>
            <person name="Ralston E.J."/>
            <person name="Meyer B.J."/>
            <person name="Haag E.S."/>
        </authorList>
    </citation>
    <scope>NUCLEOTIDE SEQUENCE [LARGE SCALE GENOMIC DNA]</scope>
    <source>
        <strain evidence="3">JU1422</strain>
    </source>
</reference>
<keyword evidence="3" id="KW-1185">Reference proteome</keyword>
<evidence type="ECO:0000256" key="1">
    <source>
        <dbReference type="SAM" id="MobiDB-lite"/>
    </source>
</evidence>
<accession>A0A2G5SB38</accession>
<dbReference type="EMBL" id="PDUG01000025">
    <property type="protein sequence ID" value="PIC12257.1"/>
    <property type="molecule type" value="Genomic_DNA"/>
</dbReference>
<gene>
    <name evidence="2" type="ORF">B9Z55_028500</name>
</gene>
<evidence type="ECO:0000313" key="2">
    <source>
        <dbReference type="EMBL" id="PIC12257.1"/>
    </source>
</evidence>
<name>A0A2G5SB38_9PELO</name>
<protein>
    <submittedName>
        <fullName evidence="2">Uncharacterized protein</fullName>
    </submittedName>
</protein>
<feature type="compositionally biased region" description="Polar residues" evidence="1">
    <location>
        <begin position="48"/>
        <end position="73"/>
    </location>
</feature>
<evidence type="ECO:0000313" key="3">
    <source>
        <dbReference type="Proteomes" id="UP000230233"/>
    </source>
</evidence>
<dbReference type="Proteomes" id="UP000230233">
    <property type="component" value="Unassembled WGS sequence"/>
</dbReference>